<dbReference type="AlphaFoldDB" id="A0A158QC45"/>
<sequence length="165" mass="18364">MALATATLVEVANDDMKLYSSVRDSVEETNLTRSMESSIPESQNSVCIITRKIKYAAYRDRKKVVLLCFHQDQVSKMPWSVYVRVKPMLVCSTKRQILVDDTCNDPEEIVLADSVPNTKGTILEVVAKNFFHKNSALFPPISIGQVLQSGLKANLSLHAVPPTLI</sequence>
<evidence type="ECO:0000313" key="2">
    <source>
        <dbReference type="Proteomes" id="UP000274504"/>
    </source>
</evidence>
<dbReference type="WBParaSite" id="HDID_0000095501-mRNA-1">
    <property type="protein sequence ID" value="HDID_0000095501-mRNA-1"/>
    <property type="gene ID" value="HDID_0000095501"/>
</dbReference>
<gene>
    <name evidence="1" type="ORF">HDID_LOCUS956</name>
</gene>
<protein>
    <submittedName>
        <fullName evidence="3">START domain-containing protein</fullName>
    </submittedName>
</protein>
<accession>A0A158QC45</accession>
<evidence type="ECO:0000313" key="3">
    <source>
        <dbReference type="WBParaSite" id="HDID_0000095501-mRNA-1"/>
    </source>
</evidence>
<name>A0A158QC45_HYMDI</name>
<dbReference type="EMBL" id="UYSG01000149">
    <property type="protein sequence ID" value="VDL18417.1"/>
    <property type="molecule type" value="Genomic_DNA"/>
</dbReference>
<organism evidence="3">
    <name type="scientific">Hymenolepis diminuta</name>
    <name type="common">Rat tapeworm</name>
    <dbReference type="NCBI Taxonomy" id="6216"/>
    <lineage>
        <taxon>Eukaryota</taxon>
        <taxon>Metazoa</taxon>
        <taxon>Spiralia</taxon>
        <taxon>Lophotrochozoa</taxon>
        <taxon>Platyhelminthes</taxon>
        <taxon>Cestoda</taxon>
        <taxon>Eucestoda</taxon>
        <taxon>Cyclophyllidea</taxon>
        <taxon>Hymenolepididae</taxon>
        <taxon>Hymenolepis</taxon>
    </lineage>
</organism>
<reference evidence="3" key="1">
    <citation type="submission" date="2016-04" db="UniProtKB">
        <authorList>
            <consortium name="WormBaseParasite"/>
        </authorList>
    </citation>
    <scope>IDENTIFICATION</scope>
</reference>
<evidence type="ECO:0000313" key="1">
    <source>
        <dbReference type="EMBL" id="VDL18417.1"/>
    </source>
</evidence>
<proteinExistence type="predicted"/>
<reference evidence="1 2" key="2">
    <citation type="submission" date="2018-11" db="EMBL/GenBank/DDBJ databases">
        <authorList>
            <consortium name="Pathogen Informatics"/>
        </authorList>
    </citation>
    <scope>NUCLEOTIDE SEQUENCE [LARGE SCALE GENOMIC DNA]</scope>
</reference>
<dbReference type="Proteomes" id="UP000274504">
    <property type="component" value="Unassembled WGS sequence"/>
</dbReference>